<sequence length="286" mass="31935">MLCAKAGASRVLAVDKSDIIDKARENVFNNGLSKAITCLRGSIEDVVLPVDKVDIIVSEWMGYCLLYEAMLPSVLYARDKYLKPEGLLVPSSATLWIAPVEDQAYVDESVSYWQDVYGFDMRAMQEGIFNEVRVEAMTKASLCGNGFPFKVLDLRSAKNEDLEFAARWSSTLNRKVDRIDGFLIWFDIFFSPSPGAPLPELYVTPTEWCAKPGNYGFTTGPHGKETHWKQGLVLIAQPGSPLELSAQHTVSGTISFSVPEHSRRALKLENAWSISGQEMNQSWDLR</sequence>
<dbReference type="Pfam" id="PF22528">
    <property type="entry name" value="PRMT_C"/>
    <property type="match status" value="1"/>
</dbReference>
<dbReference type="PROSITE" id="PS51678">
    <property type="entry name" value="SAM_MT_PRMT"/>
    <property type="match status" value="1"/>
</dbReference>
<dbReference type="Gene3D" id="2.70.160.11">
    <property type="entry name" value="Hnrnp arginine n-methyltransferase1"/>
    <property type="match status" value="1"/>
</dbReference>
<protein>
    <recommendedName>
        <fullName evidence="5">Protein arginine N-methyltransferase domain-containing protein</fullName>
    </recommendedName>
</protein>
<comment type="caution">
    <text evidence="6">The sequence shown here is derived from an EMBL/GenBank/DDBJ whole genome shotgun (WGS) entry which is preliminary data.</text>
</comment>
<dbReference type="InterPro" id="IPR025799">
    <property type="entry name" value="Arg_MeTrfase"/>
</dbReference>
<organism evidence="6 7">
    <name type="scientific">Ophiocordyceps camponoti-rufipedis</name>
    <dbReference type="NCBI Taxonomy" id="2004952"/>
    <lineage>
        <taxon>Eukaryota</taxon>
        <taxon>Fungi</taxon>
        <taxon>Dikarya</taxon>
        <taxon>Ascomycota</taxon>
        <taxon>Pezizomycotina</taxon>
        <taxon>Sordariomycetes</taxon>
        <taxon>Hypocreomycetidae</taxon>
        <taxon>Hypocreales</taxon>
        <taxon>Ophiocordycipitaceae</taxon>
        <taxon>Ophiocordyceps</taxon>
    </lineage>
</organism>
<dbReference type="Proteomes" id="UP000226431">
    <property type="component" value="Unassembled WGS sequence"/>
</dbReference>
<gene>
    <name evidence="6" type="ORF">CDD80_5492</name>
</gene>
<proteinExistence type="predicted"/>
<name>A0A2C5YU33_9HYPO</name>
<keyword evidence="7" id="KW-1185">Reference proteome</keyword>
<dbReference type="GO" id="GO:0016274">
    <property type="term" value="F:protein-arginine N-methyltransferase activity"/>
    <property type="evidence" value="ECO:0007669"/>
    <property type="project" value="InterPro"/>
</dbReference>
<dbReference type="GO" id="GO:0005634">
    <property type="term" value="C:nucleus"/>
    <property type="evidence" value="ECO:0007669"/>
    <property type="project" value="TreeGrafter"/>
</dbReference>
<dbReference type="InterPro" id="IPR055135">
    <property type="entry name" value="PRMT_dom"/>
</dbReference>
<dbReference type="STRING" id="2004952.A0A2C5YU33"/>
<accession>A0A2C5YU33</accession>
<dbReference type="EMBL" id="NJES01000546">
    <property type="protein sequence ID" value="PHH71133.1"/>
    <property type="molecule type" value="Genomic_DNA"/>
</dbReference>
<dbReference type="SUPFAM" id="SSF53335">
    <property type="entry name" value="S-adenosyl-L-methionine-dependent methyltransferases"/>
    <property type="match status" value="1"/>
</dbReference>
<evidence type="ECO:0000256" key="1">
    <source>
        <dbReference type="ARBA" id="ARBA00022603"/>
    </source>
</evidence>
<evidence type="ECO:0000256" key="4">
    <source>
        <dbReference type="PROSITE-ProRule" id="PRU01015"/>
    </source>
</evidence>
<dbReference type="GO" id="GO:0032259">
    <property type="term" value="P:methylation"/>
    <property type="evidence" value="ECO:0007669"/>
    <property type="project" value="UniProtKB-KW"/>
</dbReference>
<evidence type="ECO:0000256" key="2">
    <source>
        <dbReference type="ARBA" id="ARBA00022679"/>
    </source>
</evidence>
<keyword evidence="2 4" id="KW-0808">Transferase</keyword>
<dbReference type="AlphaFoldDB" id="A0A2C5YU33"/>
<feature type="domain" description="Protein arginine N-methyltransferase" evidence="5">
    <location>
        <begin position="92"/>
        <end position="276"/>
    </location>
</feature>
<evidence type="ECO:0000256" key="3">
    <source>
        <dbReference type="ARBA" id="ARBA00022691"/>
    </source>
</evidence>
<dbReference type="PANTHER" id="PTHR11006">
    <property type="entry name" value="PROTEIN ARGININE N-METHYLTRANSFERASE"/>
    <property type="match status" value="1"/>
</dbReference>
<evidence type="ECO:0000313" key="6">
    <source>
        <dbReference type="EMBL" id="PHH71133.1"/>
    </source>
</evidence>
<dbReference type="OrthoDB" id="7848332at2759"/>
<keyword evidence="1 4" id="KW-0489">Methyltransferase</keyword>
<dbReference type="InterPro" id="IPR029063">
    <property type="entry name" value="SAM-dependent_MTases_sf"/>
</dbReference>
<keyword evidence="3 4" id="KW-0949">S-adenosyl-L-methionine</keyword>
<evidence type="ECO:0000259" key="5">
    <source>
        <dbReference type="Pfam" id="PF22528"/>
    </source>
</evidence>
<reference evidence="6 7" key="1">
    <citation type="submission" date="2017-06" db="EMBL/GenBank/DDBJ databases">
        <title>Ant-infecting Ophiocordyceps genomes reveal a high diversity of potential behavioral manipulation genes and a possible major role for enterotoxins.</title>
        <authorList>
            <person name="De Bekker C."/>
            <person name="Evans H.C."/>
            <person name="Brachmann A."/>
            <person name="Hughes D.P."/>
        </authorList>
    </citation>
    <scope>NUCLEOTIDE SEQUENCE [LARGE SCALE GENOMIC DNA]</scope>
    <source>
        <strain evidence="6 7">Map16</strain>
    </source>
</reference>
<dbReference type="GO" id="GO:0042054">
    <property type="term" value="F:histone methyltransferase activity"/>
    <property type="evidence" value="ECO:0007669"/>
    <property type="project" value="TreeGrafter"/>
</dbReference>
<dbReference type="PANTHER" id="PTHR11006:SF116">
    <property type="entry name" value="PROTEIN METHYLTRANSFERASE"/>
    <property type="match status" value="1"/>
</dbReference>
<dbReference type="Gene3D" id="3.40.50.150">
    <property type="entry name" value="Vaccinia Virus protein VP39"/>
    <property type="match status" value="1"/>
</dbReference>
<dbReference type="CDD" id="cd02440">
    <property type="entry name" value="AdoMet_MTases"/>
    <property type="match status" value="1"/>
</dbReference>
<evidence type="ECO:0000313" key="7">
    <source>
        <dbReference type="Proteomes" id="UP000226431"/>
    </source>
</evidence>